<sequence length="278" mass="31113">MSELQPPVTTASSSLTPLPHGGIVQQTHSAAANATDVAASTSTAIAVPKGSGTRSTAAAASGGNVVALQTTATEQATGTTVTVNEDPRAALMFYLHCISSVFDGFNGVCREILKVDSISQIECLLEYENFRALTMTQYDQVLILCDALRPNLFINKCFFENASKCGNLKNKFFRIEEVEKSLAIQNEILVRGEKRHVSEIMYYKPSFLEERYYKPMGQLEHRLKVIRKGEHLETFTENYKVHLLMTLIFPFWVVVWAAMVNMYQFRVNYLCKTSCKIN</sequence>
<protein>
    <submittedName>
        <fullName evidence="3">Uncharacterized protein</fullName>
    </submittedName>
</protein>
<feature type="compositionally biased region" description="Polar residues" evidence="1">
    <location>
        <begin position="7"/>
        <end position="16"/>
    </location>
</feature>
<reference evidence="3" key="1">
    <citation type="submission" date="2022-08" db="UniProtKB">
        <authorList>
            <consortium name="EnsemblMetazoa"/>
        </authorList>
    </citation>
    <scope>IDENTIFICATION</scope>
    <source>
        <strain evidence="3">05x7-T-G4-1.051#20</strain>
    </source>
</reference>
<proteinExistence type="predicted"/>
<dbReference type="Proteomes" id="UP000005408">
    <property type="component" value="Unassembled WGS sequence"/>
</dbReference>
<keyword evidence="2" id="KW-1133">Transmembrane helix</keyword>
<dbReference type="OMA" id="HISKIMY"/>
<evidence type="ECO:0000256" key="2">
    <source>
        <dbReference type="SAM" id="Phobius"/>
    </source>
</evidence>
<dbReference type="EnsemblMetazoa" id="G10529.8">
    <property type="protein sequence ID" value="G10529.8:cds"/>
    <property type="gene ID" value="G10529"/>
</dbReference>
<keyword evidence="2" id="KW-0472">Membrane</keyword>
<accession>A0A8W8HPX4</accession>
<feature type="transmembrane region" description="Helical" evidence="2">
    <location>
        <begin position="241"/>
        <end position="263"/>
    </location>
</feature>
<dbReference type="AlphaFoldDB" id="A0A8W8HPX4"/>
<organism evidence="3 4">
    <name type="scientific">Magallana gigas</name>
    <name type="common">Pacific oyster</name>
    <name type="synonym">Crassostrea gigas</name>
    <dbReference type="NCBI Taxonomy" id="29159"/>
    <lineage>
        <taxon>Eukaryota</taxon>
        <taxon>Metazoa</taxon>
        <taxon>Spiralia</taxon>
        <taxon>Lophotrochozoa</taxon>
        <taxon>Mollusca</taxon>
        <taxon>Bivalvia</taxon>
        <taxon>Autobranchia</taxon>
        <taxon>Pteriomorphia</taxon>
        <taxon>Ostreida</taxon>
        <taxon>Ostreoidea</taxon>
        <taxon>Ostreidae</taxon>
        <taxon>Magallana</taxon>
    </lineage>
</organism>
<evidence type="ECO:0000313" key="3">
    <source>
        <dbReference type="EnsemblMetazoa" id="G10529.9:cds"/>
    </source>
</evidence>
<evidence type="ECO:0000313" key="4">
    <source>
        <dbReference type="Proteomes" id="UP000005408"/>
    </source>
</evidence>
<dbReference type="EnsemblMetazoa" id="G10529.4">
    <property type="protein sequence ID" value="G10529.4:cds"/>
    <property type="gene ID" value="G10529"/>
</dbReference>
<keyword evidence="2" id="KW-0812">Transmembrane</keyword>
<name>A0A8W8HPX4_MAGGI</name>
<feature type="region of interest" description="Disordered" evidence="1">
    <location>
        <begin position="1"/>
        <end position="21"/>
    </location>
</feature>
<evidence type="ECO:0000256" key="1">
    <source>
        <dbReference type="SAM" id="MobiDB-lite"/>
    </source>
</evidence>
<dbReference type="EnsemblMetazoa" id="G10529.9">
    <property type="protein sequence ID" value="G10529.9:cds"/>
    <property type="gene ID" value="G10529"/>
</dbReference>
<keyword evidence="4" id="KW-1185">Reference proteome</keyword>
<dbReference type="OrthoDB" id="6153081at2759"/>